<dbReference type="SUPFAM" id="SSF50022">
    <property type="entry name" value="ISP domain"/>
    <property type="match status" value="1"/>
</dbReference>
<accession>A0AAV5G4K1</accession>
<evidence type="ECO:0000313" key="1">
    <source>
        <dbReference type="EMBL" id="GJN41482.1"/>
    </source>
</evidence>
<dbReference type="InterPro" id="IPR001663">
    <property type="entry name" value="Rng_hydr_dOase-A"/>
</dbReference>
<dbReference type="PANTHER" id="PTHR43756">
    <property type="entry name" value="CHOLINE MONOOXYGENASE, CHLOROPLASTIC"/>
    <property type="match status" value="1"/>
</dbReference>
<dbReference type="PANTHER" id="PTHR43756:SF5">
    <property type="entry name" value="CHOLINE MONOOXYGENASE, CHLOROPLASTIC"/>
    <property type="match status" value="1"/>
</dbReference>
<dbReference type="Proteomes" id="UP001054889">
    <property type="component" value="Unassembled WGS sequence"/>
</dbReference>
<organism evidence="1 2">
    <name type="scientific">Eleusine coracana subsp. coracana</name>
    <dbReference type="NCBI Taxonomy" id="191504"/>
    <lineage>
        <taxon>Eukaryota</taxon>
        <taxon>Viridiplantae</taxon>
        <taxon>Streptophyta</taxon>
        <taxon>Embryophyta</taxon>
        <taxon>Tracheophyta</taxon>
        <taxon>Spermatophyta</taxon>
        <taxon>Magnoliopsida</taxon>
        <taxon>Liliopsida</taxon>
        <taxon>Poales</taxon>
        <taxon>Poaceae</taxon>
        <taxon>PACMAD clade</taxon>
        <taxon>Chloridoideae</taxon>
        <taxon>Cynodonteae</taxon>
        <taxon>Eleusininae</taxon>
        <taxon>Eleusine</taxon>
    </lineage>
</organism>
<name>A0AAV5G4K1_ELECO</name>
<keyword evidence="2" id="KW-1185">Reference proteome</keyword>
<reference evidence="1" key="1">
    <citation type="journal article" date="2018" name="DNA Res.">
        <title>Multiple hybrid de novo genome assembly of finger millet, an orphan allotetraploid crop.</title>
        <authorList>
            <person name="Hatakeyama M."/>
            <person name="Aluri S."/>
            <person name="Balachadran M.T."/>
            <person name="Sivarajan S.R."/>
            <person name="Patrignani A."/>
            <person name="Gruter S."/>
            <person name="Poveda L."/>
            <person name="Shimizu-Inatsugi R."/>
            <person name="Baeten J."/>
            <person name="Francoijs K.J."/>
            <person name="Nataraja K.N."/>
            <person name="Reddy Y.A.N."/>
            <person name="Phadnis S."/>
            <person name="Ravikumar R.L."/>
            <person name="Schlapbach R."/>
            <person name="Sreeman S.M."/>
            <person name="Shimizu K.K."/>
        </authorList>
    </citation>
    <scope>NUCLEOTIDE SEQUENCE</scope>
</reference>
<reference evidence="1" key="2">
    <citation type="submission" date="2021-12" db="EMBL/GenBank/DDBJ databases">
        <title>Resequencing data analysis of finger millet.</title>
        <authorList>
            <person name="Hatakeyama M."/>
            <person name="Aluri S."/>
            <person name="Balachadran M.T."/>
            <person name="Sivarajan S.R."/>
            <person name="Poveda L."/>
            <person name="Shimizu-Inatsugi R."/>
            <person name="Schlapbach R."/>
            <person name="Sreeman S.M."/>
            <person name="Shimizu K.K."/>
        </authorList>
    </citation>
    <scope>NUCLEOTIDE SEQUENCE</scope>
</reference>
<dbReference type="AlphaFoldDB" id="A0AAV5G4K1"/>
<evidence type="ECO:0008006" key="3">
    <source>
        <dbReference type="Google" id="ProtNLM"/>
    </source>
</evidence>
<dbReference type="EMBL" id="BQKI01000366">
    <property type="protein sequence ID" value="GJN41482.1"/>
    <property type="molecule type" value="Genomic_DNA"/>
</dbReference>
<comment type="caution">
    <text evidence="1">The sequence shown here is derived from an EMBL/GenBank/DDBJ whole genome shotgun (WGS) entry which is preliminary data.</text>
</comment>
<gene>
    <name evidence="1" type="primary">gn00864</name>
    <name evidence="1" type="ORF">PR202_gn00864</name>
</gene>
<dbReference type="InterPro" id="IPR036922">
    <property type="entry name" value="Rieske_2Fe-2S_sf"/>
</dbReference>
<sequence>MATTTRSLAAFSSSTSAASRAARPGPSRVSISGAEREQARRLVAEFDRAVPLACAVTPPSGWYTDPDFLQLEIDRVFLRGWQAVGHIWQVKNPNDFFTGRIFTFLPNTAMFVVIFSLSENMESKPDVSNW</sequence>
<protein>
    <recommendedName>
        <fullName evidence="3">Chlorophyll a-b binding protein, chloroplastic</fullName>
    </recommendedName>
</protein>
<dbReference type="GO" id="GO:0051537">
    <property type="term" value="F:2 iron, 2 sulfur cluster binding"/>
    <property type="evidence" value="ECO:0007669"/>
    <property type="project" value="InterPro"/>
</dbReference>
<evidence type="ECO:0000313" key="2">
    <source>
        <dbReference type="Proteomes" id="UP001054889"/>
    </source>
</evidence>
<proteinExistence type="predicted"/>